<dbReference type="Proteomes" id="UP001162131">
    <property type="component" value="Unassembled WGS sequence"/>
</dbReference>
<organism evidence="2 3">
    <name type="scientific">Blepharisma stoltei</name>
    <dbReference type="NCBI Taxonomy" id="1481888"/>
    <lineage>
        <taxon>Eukaryota</taxon>
        <taxon>Sar</taxon>
        <taxon>Alveolata</taxon>
        <taxon>Ciliophora</taxon>
        <taxon>Postciliodesmatophora</taxon>
        <taxon>Heterotrichea</taxon>
        <taxon>Heterotrichida</taxon>
        <taxon>Blepharismidae</taxon>
        <taxon>Blepharisma</taxon>
    </lineage>
</organism>
<feature type="signal peptide" evidence="1">
    <location>
        <begin position="1"/>
        <end position="21"/>
    </location>
</feature>
<reference evidence="2" key="1">
    <citation type="submission" date="2021-09" db="EMBL/GenBank/DDBJ databases">
        <authorList>
            <consortium name="AG Swart"/>
            <person name="Singh M."/>
            <person name="Singh A."/>
            <person name="Seah K."/>
            <person name="Emmerich C."/>
        </authorList>
    </citation>
    <scope>NUCLEOTIDE SEQUENCE</scope>
    <source>
        <strain evidence="2">ATCC30299</strain>
    </source>
</reference>
<evidence type="ECO:0000313" key="3">
    <source>
        <dbReference type="Proteomes" id="UP001162131"/>
    </source>
</evidence>
<accession>A0AAU9I590</accession>
<evidence type="ECO:0000256" key="1">
    <source>
        <dbReference type="SAM" id="SignalP"/>
    </source>
</evidence>
<gene>
    <name evidence="2" type="ORF">BSTOLATCC_MIC1435</name>
</gene>
<proteinExistence type="predicted"/>
<keyword evidence="3" id="KW-1185">Reference proteome</keyword>
<keyword evidence="1" id="KW-0732">Signal</keyword>
<dbReference type="AlphaFoldDB" id="A0AAU9I590"/>
<dbReference type="EMBL" id="CAJZBQ010000002">
    <property type="protein sequence ID" value="CAG9310593.1"/>
    <property type="molecule type" value="Genomic_DNA"/>
</dbReference>
<feature type="chain" id="PRO_5043426217" evidence="1">
    <location>
        <begin position="22"/>
        <end position="146"/>
    </location>
</feature>
<protein>
    <submittedName>
        <fullName evidence="2">Uncharacterized protein</fullName>
    </submittedName>
</protein>
<evidence type="ECO:0000313" key="2">
    <source>
        <dbReference type="EMBL" id="CAG9310593.1"/>
    </source>
</evidence>
<comment type="caution">
    <text evidence="2">The sequence shown here is derived from an EMBL/GenBank/DDBJ whole genome shotgun (WGS) entry which is preliminary data.</text>
</comment>
<name>A0AAU9I590_9CILI</name>
<sequence>MEITKFIILLFTFAFASDVIGEAYSEELKSKSTSAITYKLASVAGYTIQDLSGWISPRIVSELTLDSQDASITGSADVIPSESQYYDGSSNLHASSLRCRLLVSIKTCTALPSCGWCGSSNICIPGSLEGPLYPCELGHYTYTYNI</sequence>